<accession>A0A486XLN2</accession>
<name>A0A486XLN2_9GAMM</name>
<dbReference type="AlphaFoldDB" id="A0A486XLN2"/>
<protein>
    <submittedName>
        <fullName evidence="1">Uncharacterized protein</fullName>
    </submittedName>
</protein>
<proteinExistence type="predicted"/>
<gene>
    <name evidence="1" type="ORF">BAL341_918</name>
</gene>
<organism evidence="1">
    <name type="scientific">Rheinheimera sp. BAL341</name>
    <dbReference type="NCBI Taxonomy" id="1708203"/>
    <lineage>
        <taxon>Bacteria</taxon>
        <taxon>Pseudomonadati</taxon>
        <taxon>Pseudomonadota</taxon>
        <taxon>Gammaproteobacteria</taxon>
        <taxon>Chromatiales</taxon>
        <taxon>Chromatiaceae</taxon>
        <taxon>Rheinheimera</taxon>
    </lineage>
</organism>
<evidence type="ECO:0000313" key="1">
    <source>
        <dbReference type="EMBL" id="VHO02576.1"/>
    </source>
</evidence>
<reference evidence="1" key="1">
    <citation type="submission" date="2019-04" db="EMBL/GenBank/DDBJ databases">
        <authorList>
            <person name="Brambilla D."/>
        </authorList>
    </citation>
    <scope>NUCLEOTIDE SEQUENCE</scope>
    <source>
        <strain evidence="1">BAL1</strain>
    </source>
</reference>
<dbReference type="EMBL" id="CAAJGR010000072">
    <property type="protein sequence ID" value="VHO02576.1"/>
    <property type="molecule type" value="Genomic_DNA"/>
</dbReference>
<sequence length="37" mass="4025">MKANSGTILYVYESVGYLIGRLSSKKNAGNTKHQHSA</sequence>